<dbReference type="Pfam" id="PF09917">
    <property type="entry name" value="DUF2147"/>
    <property type="match status" value="1"/>
</dbReference>
<proteinExistence type="predicted"/>
<accession>A0A2H9TB61</accession>
<dbReference type="AlphaFoldDB" id="A0A2H9TB61"/>
<dbReference type="PANTHER" id="PTHR36919:SF3">
    <property type="entry name" value="BLL5882 PROTEIN"/>
    <property type="match status" value="1"/>
</dbReference>
<reference evidence="2" key="1">
    <citation type="journal article" date="2017" name="Appl. Environ. Microbiol.">
        <title>Molecular characterization of an Endozoicomonas-like organism causing infection in king scallop Pecten maximus L.</title>
        <authorList>
            <person name="Cano I."/>
            <person name="van Aerle R."/>
            <person name="Ross S."/>
            <person name="Verner-Jeffreys D.W."/>
            <person name="Paley R.K."/>
            <person name="Rimmer G."/>
            <person name="Ryder D."/>
            <person name="Hooper P."/>
            <person name="Stone D."/>
            <person name="Feist S.W."/>
        </authorList>
    </citation>
    <scope>NUCLEOTIDE SEQUENCE</scope>
</reference>
<dbReference type="Gene3D" id="2.40.128.520">
    <property type="match status" value="1"/>
</dbReference>
<dbReference type="InterPro" id="IPR019223">
    <property type="entry name" value="DUF2147"/>
</dbReference>
<evidence type="ECO:0000259" key="1">
    <source>
        <dbReference type="Pfam" id="PF09917"/>
    </source>
</evidence>
<gene>
    <name evidence="2" type="ORF">CI610_00508</name>
</gene>
<comment type="caution">
    <text evidence="2">The sequence shown here is derived from an EMBL/GenBank/DDBJ whole genome shotgun (WGS) entry which is preliminary data.</text>
</comment>
<sequence>MTLLCKEKTLKKTVQLITGSCLLAVSSSLFAAINNSPVGLWKTIDDNTGEAKSLVYIQQQDDKLIGTVKKILTTGKQDSLCIECKGDLKDQKIEGMTIIWDMQPKEDPEKYDNGKILDPETGKIYSANMTVQNNGENLKVRGYIGFSLLGRSQIWERVHRQ</sequence>
<dbReference type="EMBL" id="NSIT01000015">
    <property type="protein sequence ID" value="PJE80482.1"/>
    <property type="molecule type" value="Genomic_DNA"/>
</dbReference>
<dbReference type="PANTHER" id="PTHR36919">
    <property type="entry name" value="BLR1215 PROTEIN"/>
    <property type="match status" value="1"/>
</dbReference>
<feature type="domain" description="DUF2147" evidence="1">
    <location>
        <begin position="39"/>
        <end position="157"/>
    </location>
</feature>
<protein>
    <recommendedName>
        <fullName evidence="1">DUF2147 domain-containing protein</fullName>
    </recommendedName>
</protein>
<organism evidence="2">
    <name type="scientific">invertebrate metagenome</name>
    <dbReference type="NCBI Taxonomy" id="1711999"/>
    <lineage>
        <taxon>unclassified sequences</taxon>
        <taxon>metagenomes</taxon>
        <taxon>organismal metagenomes</taxon>
    </lineage>
</organism>
<evidence type="ECO:0000313" key="2">
    <source>
        <dbReference type="EMBL" id="PJE80482.1"/>
    </source>
</evidence>
<name>A0A2H9TB61_9ZZZZ</name>